<gene>
    <name evidence="2" type="ORF">GCM10022235_00290</name>
</gene>
<evidence type="ECO:0000313" key="2">
    <source>
        <dbReference type="EMBL" id="GAA3536777.1"/>
    </source>
</evidence>
<name>A0ABP6VJV8_9ACTN</name>
<dbReference type="EMBL" id="BAABAA010000001">
    <property type="protein sequence ID" value="GAA3536777.1"/>
    <property type="molecule type" value="Genomic_DNA"/>
</dbReference>
<protein>
    <recommendedName>
        <fullName evidence="1">CHAT domain-containing protein</fullName>
    </recommendedName>
</protein>
<dbReference type="InterPro" id="IPR024983">
    <property type="entry name" value="CHAT_dom"/>
</dbReference>
<dbReference type="Proteomes" id="UP001501222">
    <property type="component" value="Unassembled WGS sequence"/>
</dbReference>
<reference evidence="3" key="1">
    <citation type="journal article" date="2019" name="Int. J. Syst. Evol. Microbiol.">
        <title>The Global Catalogue of Microorganisms (GCM) 10K type strain sequencing project: providing services to taxonomists for standard genome sequencing and annotation.</title>
        <authorList>
            <consortium name="The Broad Institute Genomics Platform"/>
            <consortium name="The Broad Institute Genome Sequencing Center for Infectious Disease"/>
            <person name="Wu L."/>
            <person name="Ma J."/>
        </authorList>
    </citation>
    <scope>NUCLEOTIDE SEQUENCE [LARGE SCALE GENOMIC DNA]</scope>
    <source>
        <strain evidence="3">JCM 16928</strain>
    </source>
</reference>
<sequence length="437" mass="48252">MTVGTAEENPNDRRMALALEWDELVAQVRKLDGFKDFLRPPAVEDLLPAAERGPVVVINASRWRCDALIVRPDGVHPVPLPALTLEETARRANDYLDKLRAVEAADAALIDAQNALGAESGREAIRRERTATQEVDRTQTAVDEMLADLQVWMWDTIAAPVLAELGFDQTPPGGTSTWPRLWWCPTGALTVLPIHTAGYHSDPADQRRTVLDRVVSSYTPTLRALLDARDPGRRKPTPAGETDRLLLVSVGKAEGQIPLETGRERDVLLELFPGDLCTDLNEDDATRERVRQALGAHRWVHFSCHGDQDLRDPSQGGVWLHDGMLTIDDLTTEQFDGDFAGLSACKTAMGGIDLLDEAITLAAALHYLGYRHVVATLWSVTNDHSSEIFTGIYQRMAADGQLRPDVAAVALHDAVRTLRDRDPGYPHRWTPFTHTGP</sequence>
<comment type="caution">
    <text evidence="2">The sequence shown here is derived from an EMBL/GenBank/DDBJ whole genome shotgun (WGS) entry which is preliminary data.</text>
</comment>
<proteinExistence type="predicted"/>
<evidence type="ECO:0000259" key="1">
    <source>
        <dbReference type="Pfam" id="PF12770"/>
    </source>
</evidence>
<feature type="domain" description="CHAT" evidence="1">
    <location>
        <begin position="152"/>
        <end position="436"/>
    </location>
</feature>
<keyword evidence="3" id="KW-1185">Reference proteome</keyword>
<accession>A0ABP6VJV8</accession>
<dbReference type="Pfam" id="PF12770">
    <property type="entry name" value="CHAT"/>
    <property type="match status" value="1"/>
</dbReference>
<organism evidence="2 3">
    <name type="scientific">Kribbella ginsengisoli</name>
    <dbReference type="NCBI Taxonomy" id="363865"/>
    <lineage>
        <taxon>Bacteria</taxon>
        <taxon>Bacillati</taxon>
        <taxon>Actinomycetota</taxon>
        <taxon>Actinomycetes</taxon>
        <taxon>Propionibacteriales</taxon>
        <taxon>Kribbellaceae</taxon>
        <taxon>Kribbella</taxon>
    </lineage>
</organism>
<evidence type="ECO:0000313" key="3">
    <source>
        <dbReference type="Proteomes" id="UP001501222"/>
    </source>
</evidence>